<evidence type="ECO:0000259" key="10">
    <source>
        <dbReference type="Pfam" id="PF01743"/>
    </source>
</evidence>
<evidence type="ECO:0000256" key="9">
    <source>
        <dbReference type="SAM" id="MobiDB-lite"/>
    </source>
</evidence>
<evidence type="ECO:0000256" key="5">
    <source>
        <dbReference type="ARBA" id="ARBA00022695"/>
    </source>
</evidence>
<dbReference type="Gene3D" id="3.30.460.10">
    <property type="entry name" value="Beta Polymerase, domain 2"/>
    <property type="match status" value="1"/>
</dbReference>
<dbReference type="Proteomes" id="UP000291343">
    <property type="component" value="Unassembled WGS sequence"/>
</dbReference>
<keyword evidence="12" id="KW-1185">Reference proteome</keyword>
<keyword evidence="6" id="KW-0479">Metal-binding</keyword>
<dbReference type="GO" id="GO:0016779">
    <property type="term" value="F:nucleotidyltransferase activity"/>
    <property type="evidence" value="ECO:0007669"/>
    <property type="project" value="UniProtKB-KW"/>
</dbReference>
<dbReference type="InterPro" id="IPR002646">
    <property type="entry name" value="PolA_pol_head_dom"/>
</dbReference>
<comment type="cofactor">
    <cofactor evidence="1">
        <name>Mg(2+)</name>
        <dbReference type="ChEBI" id="CHEBI:18420"/>
    </cofactor>
</comment>
<evidence type="ECO:0000256" key="6">
    <source>
        <dbReference type="ARBA" id="ARBA00022723"/>
    </source>
</evidence>
<dbReference type="EMBL" id="QKKF02004374">
    <property type="protein sequence ID" value="RZF47381.1"/>
    <property type="molecule type" value="Genomic_DNA"/>
</dbReference>
<gene>
    <name evidence="11" type="ORF">LSTR_LSTR009120</name>
</gene>
<dbReference type="FunCoup" id="A0A482XQC0">
    <property type="interactions" value="2227"/>
</dbReference>
<dbReference type="AlphaFoldDB" id="A0A482XQC0"/>
<keyword evidence="4" id="KW-0819">tRNA processing</keyword>
<evidence type="ECO:0000313" key="12">
    <source>
        <dbReference type="Proteomes" id="UP000291343"/>
    </source>
</evidence>
<dbReference type="STRING" id="195883.A0A482XQC0"/>
<dbReference type="GO" id="GO:0001680">
    <property type="term" value="P:tRNA 3'-terminal CCA addition"/>
    <property type="evidence" value="ECO:0007669"/>
    <property type="project" value="TreeGrafter"/>
</dbReference>
<feature type="domain" description="Poly A polymerase head" evidence="10">
    <location>
        <begin position="30"/>
        <end position="152"/>
    </location>
</feature>
<dbReference type="PANTHER" id="PTHR46173:SF1">
    <property type="entry name" value="CCA TRNA NUCLEOTIDYLTRANSFERASE 1, MITOCHONDRIAL"/>
    <property type="match status" value="1"/>
</dbReference>
<evidence type="ECO:0000256" key="7">
    <source>
        <dbReference type="ARBA" id="ARBA00022842"/>
    </source>
</evidence>
<protein>
    <recommendedName>
        <fullName evidence="10">Poly A polymerase head domain-containing protein</fullName>
    </recommendedName>
</protein>
<evidence type="ECO:0000256" key="3">
    <source>
        <dbReference type="ARBA" id="ARBA00022679"/>
    </source>
</evidence>
<feature type="compositionally biased region" description="Basic and acidic residues" evidence="9">
    <location>
        <begin position="404"/>
        <end position="414"/>
    </location>
</feature>
<keyword evidence="7" id="KW-0460">Magnesium</keyword>
<proteinExistence type="inferred from homology"/>
<evidence type="ECO:0000313" key="11">
    <source>
        <dbReference type="EMBL" id="RZF47381.1"/>
    </source>
</evidence>
<keyword evidence="3 8" id="KW-0808">Transferase</keyword>
<dbReference type="PANTHER" id="PTHR46173">
    <property type="entry name" value="CCA TRNA NUCLEOTIDYLTRANSFERASE 1, MITOCHONDRIAL"/>
    <property type="match status" value="1"/>
</dbReference>
<dbReference type="CDD" id="cd05398">
    <property type="entry name" value="NT_ClassII-CCAase"/>
    <property type="match status" value="1"/>
</dbReference>
<dbReference type="InterPro" id="IPR043519">
    <property type="entry name" value="NT_sf"/>
</dbReference>
<sequence>MIVNSPEFTSLFTHALNQLFTIFKTHDYELRIAGGAVRDILLKKKPKDVDFATTATPDEMKAMFQKLEVRTINNKGESHGTVTARIDSENFEITTLRIDVVTDGRHAEVQFTTDWERDAGRRDLTVNSMFLDQDGKLYDYFNGYQDLMDRRVVFVGNTEQRIQEDYLRILRYFRFYGRIANSPDNHDPECVRIIEKNRQCLARISGERIWVDLKKIVTGNFYGDLLKTIIDCKLHQFLGLPDEPDMKEFELVLNNTRGVECNAITILSSMMKSSEEMVAFHQRCKLSCYERDLGLFLISHRNKTYDCIGDYKLSIVAVKAKSTMALDWGKELMKYRGDSKYIEEISNWTLPKFPIKGGMAVEHGAPAGKRLGPVLDRLLAHWVNSDFQMTPEELLKKVPEIVEELEKSRPKDRSSSPPGKKIKK</sequence>
<evidence type="ECO:0000256" key="2">
    <source>
        <dbReference type="ARBA" id="ARBA00007265"/>
    </source>
</evidence>
<keyword evidence="8" id="KW-0694">RNA-binding</keyword>
<feature type="region of interest" description="Disordered" evidence="9">
    <location>
        <begin position="404"/>
        <end position="424"/>
    </location>
</feature>
<dbReference type="Gene3D" id="1.10.3090.10">
    <property type="entry name" value="cca-adding enzyme, domain 2"/>
    <property type="match status" value="1"/>
</dbReference>
<dbReference type="SUPFAM" id="SSF81891">
    <property type="entry name" value="Poly A polymerase C-terminal region-like"/>
    <property type="match status" value="1"/>
</dbReference>
<reference evidence="11 12" key="1">
    <citation type="journal article" date="2017" name="Gigascience">
        <title>Genome sequence of the small brown planthopper, Laodelphax striatellus.</title>
        <authorList>
            <person name="Zhu J."/>
            <person name="Jiang F."/>
            <person name="Wang X."/>
            <person name="Yang P."/>
            <person name="Bao Y."/>
            <person name="Zhao W."/>
            <person name="Wang W."/>
            <person name="Lu H."/>
            <person name="Wang Q."/>
            <person name="Cui N."/>
            <person name="Li J."/>
            <person name="Chen X."/>
            <person name="Luo L."/>
            <person name="Yu J."/>
            <person name="Kang L."/>
            <person name="Cui F."/>
        </authorList>
    </citation>
    <scope>NUCLEOTIDE SEQUENCE [LARGE SCALE GENOMIC DNA]</scope>
    <source>
        <strain evidence="11">Lst14</strain>
    </source>
</reference>
<dbReference type="GO" id="GO:1990180">
    <property type="term" value="P:mitochondrial tRNA 3'-end processing"/>
    <property type="evidence" value="ECO:0007669"/>
    <property type="project" value="TreeGrafter"/>
</dbReference>
<evidence type="ECO:0000256" key="1">
    <source>
        <dbReference type="ARBA" id="ARBA00001946"/>
    </source>
</evidence>
<dbReference type="InParanoid" id="A0A482XQC0"/>
<dbReference type="OrthoDB" id="445712at2759"/>
<name>A0A482XQC0_LAOST</name>
<feature type="compositionally biased region" description="Low complexity" evidence="9">
    <location>
        <begin position="415"/>
        <end position="424"/>
    </location>
</feature>
<dbReference type="InterPro" id="IPR050264">
    <property type="entry name" value="Bact_CCA-adding_enz_type3_sf"/>
</dbReference>
<dbReference type="GO" id="GO:0005739">
    <property type="term" value="C:mitochondrion"/>
    <property type="evidence" value="ECO:0007669"/>
    <property type="project" value="TreeGrafter"/>
</dbReference>
<dbReference type="SMR" id="A0A482XQC0"/>
<dbReference type="SUPFAM" id="SSF81301">
    <property type="entry name" value="Nucleotidyltransferase"/>
    <property type="match status" value="1"/>
</dbReference>
<comment type="caution">
    <text evidence="11">The sequence shown here is derived from an EMBL/GenBank/DDBJ whole genome shotgun (WGS) entry which is preliminary data.</text>
</comment>
<evidence type="ECO:0000256" key="4">
    <source>
        <dbReference type="ARBA" id="ARBA00022694"/>
    </source>
</evidence>
<dbReference type="GO" id="GO:0000049">
    <property type="term" value="F:tRNA binding"/>
    <property type="evidence" value="ECO:0007669"/>
    <property type="project" value="TreeGrafter"/>
</dbReference>
<comment type="similarity">
    <text evidence="2 8">Belongs to the tRNA nucleotidyltransferase/poly(A) polymerase family.</text>
</comment>
<dbReference type="Pfam" id="PF01743">
    <property type="entry name" value="PolyA_pol"/>
    <property type="match status" value="1"/>
</dbReference>
<organism evidence="11 12">
    <name type="scientific">Laodelphax striatellus</name>
    <name type="common">Small brown planthopper</name>
    <name type="synonym">Delphax striatella</name>
    <dbReference type="NCBI Taxonomy" id="195883"/>
    <lineage>
        <taxon>Eukaryota</taxon>
        <taxon>Metazoa</taxon>
        <taxon>Ecdysozoa</taxon>
        <taxon>Arthropoda</taxon>
        <taxon>Hexapoda</taxon>
        <taxon>Insecta</taxon>
        <taxon>Pterygota</taxon>
        <taxon>Neoptera</taxon>
        <taxon>Paraneoptera</taxon>
        <taxon>Hemiptera</taxon>
        <taxon>Auchenorrhyncha</taxon>
        <taxon>Fulgoroidea</taxon>
        <taxon>Delphacidae</taxon>
        <taxon>Criomorphinae</taxon>
        <taxon>Laodelphax</taxon>
    </lineage>
</organism>
<evidence type="ECO:0000256" key="8">
    <source>
        <dbReference type="RuleBase" id="RU003953"/>
    </source>
</evidence>
<accession>A0A482XQC0</accession>
<keyword evidence="5" id="KW-0548">Nucleotidyltransferase</keyword>
<dbReference type="GO" id="GO:0046872">
    <property type="term" value="F:metal ion binding"/>
    <property type="evidence" value="ECO:0007669"/>
    <property type="project" value="UniProtKB-KW"/>
</dbReference>